<keyword evidence="3" id="KW-1185">Reference proteome</keyword>
<dbReference type="Gene3D" id="3.40.50.1820">
    <property type="entry name" value="alpha/beta hydrolase"/>
    <property type="match status" value="1"/>
</dbReference>
<dbReference type="InterPro" id="IPR029058">
    <property type="entry name" value="AB_hydrolase_fold"/>
</dbReference>
<comment type="caution">
    <text evidence="2">The sequence shown here is derived from an EMBL/GenBank/DDBJ whole genome shotgun (WGS) entry which is preliminary data.</text>
</comment>
<sequence>MVRSAIQFRNVLRTERSRLLLARGCLETTASRRTGKQLEDVTSLPPRRAVNMRLAPLLAAAFQIGAVVLAQETTPLPPSCPQTQADAAYPATSKLPDPYRKADGTRFATREEWECKRDEIRQRLQRWELGPKPPKPSSVTATLSGRTISIPCSEGGQVRPSPSLSPSGCRPARARAWPRRPSRRSSPSAGPPSPSPPASPPLRTTHGRGKFYDLYGSSHVTGG</sequence>
<protein>
    <submittedName>
        <fullName evidence="2">Uncharacterized protein</fullName>
    </submittedName>
</protein>
<feature type="region of interest" description="Disordered" evidence="1">
    <location>
        <begin position="79"/>
        <end position="102"/>
    </location>
</feature>
<organism evidence="2 3">
    <name type="scientific">Phialemonium thermophilum</name>
    <dbReference type="NCBI Taxonomy" id="223376"/>
    <lineage>
        <taxon>Eukaryota</taxon>
        <taxon>Fungi</taxon>
        <taxon>Dikarya</taxon>
        <taxon>Ascomycota</taxon>
        <taxon>Pezizomycotina</taxon>
        <taxon>Sordariomycetes</taxon>
        <taxon>Sordariomycetidae</taxon>
        <taxon>Cephalothecales</taxon>
        <taxon>Cephalothecaceae</taxon>
        <taxon>Phialemonium</taxon>
    </lineage>
</organism>
<feature type="compositionally biased region" description="Pro residues" evidence="1">
    <location>
        <begin position="189"/>
        <end position="200"/>
    </location>
</feature>
<gene>
    <name evidence="2" type="ORF">VTK73DRAFT_3718</name>
</gene>
<dbReference type="Proteomes" id="UP001586593">
    <property type="component" value="Unassembled WGS sequence"/>
</dbReference>
<accession>A0ABR3VFS1</accession>
<feature type="compositionally biased region" description="Basic residues" evidence="1">
    <location>
        <begin position="172"/>
        <end position="183"/>
    </location>
</feature>
<name>A0ABR3VFS1_9PEZI</name>
<evidence type="ECO:0000313" key="3">
    <source>
        <dbReference type="Proteomes" id="UP001586593"/>
    </source>
</evidence>
<reference evidence="2 3" key="1">
    <citation type="journal article" date="2024" name="Commun. Biol.">
        <title>Comparative genomic analysis of thermophilic fungi reveals convergent evolutionary adaptations and gene losses.</title>
        <authorList>
            <person name="Steindorff A.S."/>
            <person name="Aguilar-Pontes M.V."/>
            <person name="Robinson A.J."/>
            <person name="Andreopoulos B."/>
            <person name="LaButti K."/>
            <person name="Kuo A."/>
            <person name="Mondo S."/>
            <person name="Riley R."/>
            <person name="Otillar R."/>
            <person name="Haridas S."/>
            <person name="Lipzen A."/>
            <person name="Grimwood J."/>
            <person name="Schmutz J."/>
            <person name="Clum A."/>
            <person name="Reid I.D."/>
            <person name="Moisan M.C."/>
            <person name="Butler G."/>
            <person name="Nguyen T.T.M."/>
            <person name="Dewar K."/>
            <person name="Conant G."/>
            <person name="Drula E."/>
            <person name="Henrissat B."/>
            <person name="Hansel C."/>
            <person name="Singer S."/>
            <person name="Hutchinson M.I."/>
            <person name="de Vries R.P."/>
            <person name="Natvig D.O."/>
            <person name="Powell A.J."/>
            <person name="Tsang A."/>
            <person name="Grigoriev I.V."/>
        </authorList>
    </citation>
    <scope>NUCLEOTIDE SEQUENCE [LARGE SCALE GENOMIC DNA]</scope>
    <source>
        <strain evidence="2 3">ATCC 24622</strain>
    </source>
</reference>
<feature type="region of interest" description="Disordered" evidence="1">
    <location>
        <begin position="148"/>
        <end position="223"/>
    </location>
</feature>
<dbReference type="EMBL" id="JAZHXJ010002184">
    <property type="protein sequence ID" value="KAL1840591.1"/>
    <property type="molecule type" value="Genomic_DNA"/>
</dbReference>
<evidence type="ECO:0000256" key="1">
    <source>
        <dbReference type="SAM" id="MobiDB-lite"/>
    </source>
</evidence>
<proteinExistence type="predicted"/>
<evidence type="ECO:0000313" key="2">
    <source>
        <dbReference type="EMBL" id="KAL1840591.1"/>
    </source>
</evidence>